<dbReference type="InterPro" id="IPR006009">
    <property type="entry name" value="GlcNAc_MurG"/>
</dbReference>
<dbReference type="AlphaFoldDB" id="A0A098S6V1"/>
<evidence type="ECO:0000259" key="12">
    <source>
        <dbReference type="Pfam" id="PF04101"/>
    </source>
</evidence>
<name>A0A098S6V1_9BACT</name>
<dbReference type="GO" id="GO:0071555">
    <property type="term" value="P:cell wall organization"/>
    <property type="evidence" value="ECO:0007669"/>
    <property type="project" value="UniProtKB-KW"/>
</dbReference>
<evidence type="ECO:0000256" key="10">
    <source>
        <dbReference type="HAMAP-Rule" id="MF_00033"/>
    </source>
</evidence>
<keyword evidence="14" id="KW-1185">Reference proteome</keyword>
<dbReference type="Pfam" id="PF03033">
    <property type="entry name" value="Glyco_transf_28"/>
    <property type="match status" value="1"/>
</dbReference>
<keyword evidence="6 10" id="KW-0573">Peptidoglycan synthesis</keyword>
<evidence type="ECO:0000256" key="4">
    <source>
        <dbReference type="ARBA" id="ARBA00022679"/>
    </source>
</evidence>
<keyword evidence="9 10" id="KW-0961">Cell wall biogenesis/degradation</keyword>
<comment type="similarity">
    <text evidence="10">Belongs to the glycosyltransferase 28 family. MurG subfamily.</text>
</comment>
<comment type="caution">
    <text evidence="10">Lacks conserved residue(s) required for the propagation of feature annotation.</text>
</comment>
<dbReference type="STRING" id="1524460.IX84_17235"/>
<dbReference type="Pfam" id="PF04101">
    <property type="entry name" value="Glyco_tran_28_C"/>
    <property type="match status" value="1"/>
</dbReference>
<evidence type="ECO:0000256" key="8">
    <source>
        <dbReference type="ARBA" id="ARBA00023306"/>
    </source>
</evidence>
<feature type="binding site" evidence="10">
    <location>
        <position position="195"/>
    </location>
    <ligand>
        <name>UDP-N-acetyl-alpha-D-glucosamine</name>
        <dbReference type="ChEBI" id="CHEBI:57705"/>
    </ligand>
</feature>
<dbReference type="CDD" id="cd03785">
    <property type="entry name" value="GT28_MurG"/>
    <property type="match status" value="1"/>
</dbReference>
<feature type="binding site" evidence="10">
    <location>
        <position position="163"/>
    </location>
    <ligand>
        <name>UDP-N-acetyl-alpha-D-glucosamine</name>
        <dbReference type="ChEBI" id="CHEBI:57705"/>
    </ligand>
</feature>
<protein>
    <recommendedName>
        <fullName evidence="10">UDP-N-acetylglucosamine--N-acetylmuramyl-(pentapeptide) pyrophosphoryl-undecaprenol N-acetylglucosamine transferase</fullName>
        <ecNumber evidence="10">2.4.1.227</ecNumber>
    </recommendedName>
    <alternativeName>
        <fullName evidence="10">Undecaprenyl-PP-MurNAc-pentapeptide-UDPGlcNAc GlcNAc transferase</fullName>
    </alternativeName>
</protein>
<feature type="domain" description="Glycosyl transferase family 28 C-terminal" evidence="12">
    <location>
        <begin position="188"/>
        <end position="352"/>
    </location>
</feature>
<comment type="subcellular location">
    <subcellularLocation>
        <location evidence="10">Cell membrane</location>
        <topology evidence="10">Peripheral membrane protein</topology>
        <orientation evidence="10">Cytoplasmic side</orientation>
    </subcellularLocation>
</comment>
<dbReference type="EMBL" id="JPOS01000039">
    <property type="protein sequence ID" value="KGE86822.1"/>
    <property type="molecule type" value="Genomic_DNA"/>
</dbReference>
<evidence type="ECO:0000259" key="11">
    <source>
        <dbReference type="Pfam" id="PF03033"/>
    </source>
</evidence>
<feature type="binding site" evidence="10">
    <location>
        <position position="122"/>
    </location>
    <ligand>
        <name>UDP-N-acetyl-alpha-D-glucosamine</name>
        <dbReference type="ChEBI" id="CHEBI:57705"/>
    </ligand>
</feature>
<sequence length="365" mass="39463">MIISGGGTGGHIFPAIAIADAVKAIAPEADIRFVGAKGKMEMEKVPKAGYPIEGLWISGFQRKLTLRNLSFPFKLISSLWRSRRIIRRFRPQVAVGVGGYASGPLLQVANSRGIPTLLQEQNSFPGITNRLLGGKADRICVAYEGMERFFPAEKLLLTGNPVRAQLQDIRATREEGAKHFGVDPAKPILFVFGGSLGARSINEAMAANAEALKARPDVQVLWQVGKLYEATFTACETAQLPNVKAQAFIDGMDLAYTMADVIVARSGALTISELQFAGKPAIFIPSPNVAEDHQSKNAQALVRKDAALMIPDAAAKERILKDAIALIDDEERRLTLSANIKKLAQPDAAEQIAREVIRLAQSAKP</sequence>
<keyword evidence="4 10" id="KW-0808">Transferase</keyword>
<feature type="binding site" evidence="10">
    <location>
        <position position="249"/>
    </location>
    <ligand>
        <name>UDP-N-acetyl-alpha-D-glucosamine</name>
        <dbReference type="ChEBI" id="CHEBI:57705"/>
    </ligand>
</feature>
<dbReference type="InterPro" id="IPR004276">
    <property type="entry name" value="GlycoTrans_28_N"/>
</dbReference>
<dbReference type="Proteomes" id="UP000029736">
    <property type="component" value="Unassembled WGS sequence"/>
</dbReference>
<dbReference type="GO" id="GO:0050511">
    <property type="term" value="F:undecaprenyldiphospho-muramoylpentapeptide beta-N-acetylglucosaminyltransferase activity"/>
    <property type="evidence" value="ECO:0007669"/>
    <property type="project" value="UniProtKB-UniRule"/>
</dbReference>
<dbReference type="GO" id="GO:0051301">
    <property type="term" value="P:cell division"/>
    <property type="evidence" value="ECO:0007669"/>
    <property type="project" value="UniProtKB-KW"/>
</dbReference>
<dbReference type="EC" id="2.4.1.227" evidence="10"/>
<dbReference type="GO" id="GO:0051991">
    <property type="term" value="F:UDP-N-acetyl-D-glucosamine:N-acetylmuramoyl-L-alanyl-D-glutamyl-meso-2,6-diaminopimelyl-D-alanyl-D-alanine-diphosphoundecaprenol 4-beta-N-acetylglucosaminlytransferase activity"/>
    <property type="evidence" value="ECO:0007669"/>
    <property type="project" value="RHEA"/>
</dbReference>
<evidence type="ECO:0000256" key="6">
    <source>
        <dbReference type="ARBA" id="ARBA00022984"/>
    </source>
</evidence>
<keyword evidence="5 10" id="KW-0133">Cell shape</keyword>
<keyword evidence="2 10" id="KW-0132">Cell division</keyword>
<dbReference type="PANTHER" id="PTHR21015:SF22">
    <property type="entry name" value="GLYCOSYLTRANSFERASE"/>
    <property type="match status" value="1"/>
</dbReference>
<evidence type="ECO:0000256" key="2">
    <source>
        <dbReference type="ARBA" id="ARBA00022618"/>
    </source>
</evidence>
<dbReference type="UniPathway" id="UPA00219"/>
<keyword evidence="7 10" id="KW-0472">Membrane</keyword>
<evidence type="ECO:0000256" key="3">
    <source>
        <dbReference type="ARBA" id="ARBA00022676"/>
    </source>
</evidence>
<comment type="caution">
    <text evidence="13">The sequence shown here is derived from an EMBL/GenBank/DDBJ whole genome shotgun (WGS) entry which is preliminary data.</text>
</comment>
<dbReference type="GO" id="GO:0009252">
    <property type="term" value="P:peptidoglycan biosynthetic process"/>
    <property type="evidence" value="ECO:0007669"/>
    <property type="project" value="UniProtKB-UniRule"/>
</dbReference>
<evidence type="ECO:0000313" key="14">
    <source>
        <dbReference type="Proteomes" id="UP000029736"/>
    </source>
</evidence>
<evidence type="ECO:0000313" key="13">
    <source>
        <dbReference type="EMBL" id="KGE86822.1"/>
    </source>
</evidence>
<evidence type="ECO:0000256" key="7">
    <source>
        <dbReference type="ARBA" id="ARBA00023136"/>
    </source>
</evidence>
<feature type="binding site" evidence="10">
    <location>
        <position position="294"/>
    </location>
    <ligand>
        <name>UDP-N-acetyl-alpha-D-glucosamine</name>
        <dbReference type="ChEBI" id="CHEBI:57705"/>
    </ligand>
</feature>
<reference evidence="13 14" key="1">
    <citation type="journal article" date="2014" name="Int. J. Syst. Evol. Microbiol.">
        <title>Phaeodactylibacter xiamenensis gen. nov., sp. nov., a member of the family Saprospiraceae isolated from the marine alga Phaeodactylum tricornutum.</title>
        <authorList>
            <person name="Chen Z.Jr."/>
            <person name="Lei X."/>
            <person name="Lai Q."/>
            <person name="Li Y."/>
            <person name="Zhang B."/>
            <person name="Zhang J."/>
            <person name="Zhang H."/>
            <person name="Yang L."/>
            <person name="Zheng W."/>
            <person name="Tian Y."/>
            <person name="Yu Z."/>
            <person name="Xu H.Jr."/>
            <person name="Zheng T."/>
        </authorList>
    </citation>
    <scope>NUCLEOTIDE SEQUENCE [LARGE SCALE GENOMIC DNA]</scope>
    <source>
        <strain evidence="13 14">KD52</strain>
    </source>
</reference>
<comment type="catalytic activity">
    <reaction evidence="10">
        <text>di-trans,octa-cis-undecaprenyl diphospho-N-acetyl-alpha-D-muramoyl-L-alanyl-D-glutamyl-meso-2,6-diaminopimeloyl-D-alanyl-D-alanine + UDP-N-acetyl-alpha-D-glucosamine = di-trans,octa-cis-undecaprenyl diphospho-[N-acetyl-alpha-D-glucosaminyl-(1-&gt;4)]-N-acetyl-alpha-D-muramoyl-L-alanyl-D-glutamyl-meso-2,6-diaminopimeloyl-D-alanyl-D-alanine + UDP + H(+)</text>
        <dbReference type="Rhea" id="RHEA:31227"/>
        <dbReference type="ChEBI" id="CHEBI:15378"/>
        <dbReference type="ChEBI" id="CHEBI:57705"/>
        <dbReference type="ChEBI" id="CHEBI:58223"/>
        <dbReference type="ChEBI" id="CHEBI:61387"/>
        <dbReference type="ChEBI" id="CHEBI:61388"/>
        <dbReference type="EC" id="2.4.1.227"/>
    </reaction>
</comment>
<feature type="binding site" evidence="10">
    <location>
        <begin position="8"/>
        <end position="10"/>
    </location>
    <ligand>
        <name>UDP-N-acetyl-alpha-D-glucosamine</name>
        <dbReference type="ChEBI" id="CHEBI:57705"/>
    </ligand>
</feature>
<dbReference type="PANTHER" id="PTHR21015">
    <property type="entry name" value="UDP-N-ACETYLGLUCOSAMINE--N-ACETYLMURAMYL-(PENTAPEPTIDE) PYROPHOSPHORYL-UNDECAPRENOL N-ACETYLGLUCOSAMINE TRANSFERASE 1"/>
    <property type="match status" value="1"/>
</dbReference>
<gene>
    <name evidence="10" type="primary">murG</name>
    <name evidence="13" type="ORF">IX84_17235</name>
</gene>
<keyword evidence="1 10" id="KW-1003">Cell membrane</keyword>
<dbReference type="GO" id="GO:0005886">
    <property type="term" value="C:plasma membrane"/>
    <property type="evidence" value="ECO:0007669"/>
    <property type="project" value="UniProtKB-SubCell"/>
</dbReference>
<evidence type="ECO:0000256" key="9">
    <source>
        <dbReference type="ARBA" id="ARBA00023316"/>
    </source>
</evidence>
<evidence type="ECO:0000256" key="1">
    <source>
        <dbReference type="ARBA" id="ARBA00022475"/>
    </source>
</evidence>
<proteinExistence type="inferred from homology"/>
<evidence type="ECO:0000256" key="5">
    <source>
        <dbReference type="ARBA" id="ARBA00022960"/>
    </source>
</evidence>
<dbReference type="HAMAP" id="MF_00033">
    <property type="entry name" value="MurG"/>
    <property type="match status" value="1"/>
</dbReference>
<accession>A0A098S6V1</accession>
<keyword evidence="3 10" id="KW-0328">Glycosyltransferase</keyword>
<organism evidence="13 14">
    <name type="scientific">Phaeodactylibacter xiamenensis</name>
    <dbReference type="NCBI Taxonomy" id="1524460"/>
    <lineage>
        <taxon>Bacteria</taxon>
        <taxon>Pseudomonadati</taxon>
        <taxon>Bacteroidota</taxon>
        <taxon>Saprospiria</taxon>
        <taxon>Saprospirales</taxon>
        <taxon>Haliscomenobacteraceae</taxon>
        <taxon>Phaeodactylibacter</taxon>
    </lineage>
</organism>
<dbReference type="GO" id="GO:0008360">
    <property type="term" value="P:regulation of cell shape"/>
    <property type="evidence" value="ECO:0007669"/>
    <property type="project" value="UniProtKB-KW"/>
</dbReference>
<keyword evidence="8 10" id="KW-0131">Cell cycle</keyword>
<dbReference type="NCBIfam" id="TIGR01133">
    <property type="entry name" value="murG"/>
    <property type="match status" value="1"/>
</dbReference>
<comment type="function">
    <text evidence="10">Cell wall formation. Catalyzes the transfer of a GlcNAc subunit on undecaprenyl-pyrophosphoryl-MurNAc-pentapeptide (lipid intermediate I) to form undecaprenyl-pyrophosphoryl-MurNAc-(pentapeptide)GlcNAc (lipid intermediate II).</text>
</comment>
<feature type="domain" description="Glycosyltransferase family 28 N-terminal" evidence="11">
    <location>
        <begin position="2"/>
        <end position="140"/>
    </location>
</feature>
<comment type="pathway">
    <text evidence="10">Cell wall biogenesis; peptidoglycan biosynthesis.</text>
</comment>
<dbReference type="GO" id="GO:0005975">
    <property type="term" value="P:carbohydrate metabolic process"/>
    <property type="evidence" value="ECO:0007669"/>
    <property type="project" value="InterPro"/>
</dbReference>
<dbReference type="Gene3D" id="3.40.50.2000">
    <property type="entry name" value="Glycogen Phosphorylase B"/>
    <property type="match status" value="2"/>
</dbReference>
<dbReference type="SUPFAM" id="SSF53756">
    <property type="entry name" value="UDP-Glycosyltransferase/glycogen phosphorylase"/>
    <property type="match status" value="1"/>
</dbReference>
<dbReference type="InterPro" id="IPR007235">
    <property type="entry name" value="Glyco_trans_28_C"/>
</dbReference>